<keyword evidence="3" id="KW-1185">Reference proteome</keyword>
<proteinExistence type="predicted"/>
<sequence length="274" mass="30522">MGSGFGRVDSSSIMTPDKLGQLGRVSQVERPDTEVPPLPNLPPMKAQVGGQLHLNEANAESTQEMGPNPIEAQPDVIPNTDITVVPSTISAQLKSPLRPSNYIKAYHNPSDENIKTLNYGIGIDLSKASLRLIRNTWNLITDEAWELITSGQIIKDLHNPPREKTARTKGRENTQDTNPEKTLDEQPPPPKPRGIPRKNTPPDTSSNMAKHVNKQKPTGRTQRSTRGRKKEMEIEENLSLTTVPITLSHRMHLTLHRDSSNQSRSKLELLRGKR</sequence>
<name>A0A9D5C7B9_9LILI</name>
<dbReference type="Proteomes" id="UP001085076">
    <property type="component" value="Miscellaneous, Linkage group lg07"/>
</dbReference>
<feature type="compositionally biased region" description="Basic and acidic residues" evidence="1">
    <location>
        <begin position="158"/>
        <end position="184"/>
    </location>
</feature>
<evidence type="ECO:0000256" key="1">
    <source>
        <dbReference type="SAM" id="MobiDB-lite"/>
    </source>
</evidence>
<organism evidence="2 3">
    <name type="scientific">Dioscorea zingiberensis</name>
    <dbReference type="NCBI Taxonomy" id="325984"/>
    <lineage>
        <taxon>Eukaryota</taxon>
        <taxon>Viridiplantae</taxon>
        <taxon>Streptophyta</taxon>
        <taxon>Embryophyta</taxon>
        <taxon>Tracheophyta</taxon>
        <taxon>Spermatophyta</taxon>
        <taxon>Magnoliopsida</taxon>
        <taxon>Liliopsida</taxon>
        <taxon>Dioscoreales</taxon>
        <taxon>Dioscoreaceae</taxon>
        <taxon>Dioscorea</taxon>
    </lineage>
</organism>
<protein>
    <submittedName>
        <fullName evidence="2">Uncharacterized protein</fullName>
    </submittedName>
</protein>
<feature type="region of interest" description="Disordered" evidence="1">
    <location>
        <begin position="1"/>
        <end position="46"/>
    </location>
</feature>
<reference evidence="2" key="2">
    <citation type="journal article" date="2022" name="Hortic Res">
        <title>The genome of Dioscorea zingiberensis sheds light on the biosynthesis, origin and evolution of the medicinally important diosgenin saponins.</title>
        <authorList>
            <person name="Li Y."/>
            <person name="Tan C."/>
            <person name="Li Z."/>
            <person name="Guo J."/>
            <person name="Li S."/>
            <person name="Chen X."/>
            <person name="Wang C."/>
            <person name="Dai X."/>
            <person name="Yang H."/>
            <person name="Song W."/>
            <person name="Hou L."/>
            <person name="Xu J."/>
            <person name="Tong Z."/>
            <person name="Xu A."/>
            <person name="Yuan X."/>
            <person name="Wang W."/>
            <person name="Yang Q."/>
            <person name="Chen L."/>
            <person name="Sun Z."/>
            <person name="Wang K."/>
            <person name="Pan B."/>
            <person name="Chen J."/>
            <person name="Bao Y."/>
            <person name="Liu F."/>
            <person name="Qi X."/>
            <person name="Gang D.R."/>
            <person name="Wen J."/>
            <person name="Li J."/>
        </authorList>
    </citation>
    <scope>NUCLEOTIDE SEQUENCE</scope>
    <source>
        <strain evidence="2">Dzin_1.0</strain>
    </source>
</reference>
<dbReference type="EMBL" id="JAGGNH010000007">
    <property type="protein sequence ID" value="KAJ0967495.1"/>
    <property type="molecule type" value="Genomic_DNA"/>
</dbReference>
<gene>
    <name evidence="2" type="ORF">J5N97_024412</name>
</gene>
<reference evidence="2" key="1">
    <citation type="submission" date="2021-03" db="EMBL/GenBank/DDBJ databases">
        <authorList>
            <person name="Li Z."/>
            <person name="Yang C."/>
        </authorList>
    </citation>
    <scope>NUCLEOTIDE SEQUENCE</scope>
    <source>
        <strain evidence="2">Dzin_1.0</strain>
        <tissue evidence="2">Leaf</tissue>
    </source>
</reference>
<evidence type="ECO:0000313" key="2">
    <source>
        <dbReference type="EMBL" id="KAJ0967495.1"/>
    </source>
</evidence>
<feature type="region of interest" description="Disordered" evidence="1">
    <location>
        <begin position="158"/>
        <end position="236"/>
    </location>
</feature>
<dbReference type="AlphaFoldDB" id="A0A9D5C7B9"/>
<accession>A0A9D5C7B9</accession>
<comment type="caution">
    <text evidence="2">The sequence shown here is derived from an EMBL/GenBank/DDBJ whole genome shotgun (WGS) entry which is preliminary data.</text>
</comment>
<evidence type="ECO:0000313" key="3">
    <source>
        <dbReference type="Proteomes" id="UP001085076"/>
    </source>
</evidence>